<evidence type="ECO:0000313" key="2">
    <source>
        <dbReference type="EMBL" id="ANI15533.1"/>
    </source>
</evidence>
<name>A0A1A9KEW3_9PSED</name>
<organism evidence="2 3">
    <name type="scientific">Pseudomonas citronellolis</name>
    <dbReference type="NCBI Taxonomy" id="53408"/>
    <lineage>
        <taxon>Bacteria</taxon>
        <taxon>Pseudomonadati</taxon>
        <taxon>Pseudomonadota</taxon>
        <taxon>Gammaproteobacteria</taxon>
        <taxon>Pseudomonadales</taxon>
        <taxon>Pseudomonadaceae</taxon>
        <taxon>Pseudomonas</taxon>
    </lineage>
</organism>
<protein>
    <recommendedName>
        <fullName evidence="4">DUF3311 domain-containing protein</fullName>
    </recommendedName>
</protein>
<gene>
    <name evidence="2" type="ORF">A9C11_16795</name>
</gene>
<dbReference type="AlphaFoldDB" id="A0A1A9KEW3"/>
<accession>A0A1A9KEW3</accession>
<keyword evidence="1" id="KW-0812">Transmembrane</keyword>
<evidence type="ECO:0008006" key="4">
    <source>
        <dbReference type="Google" id="ProtNLM"/>
    </source>
</evidence>
<sequence length="87" mass="10020">MGVWENRFERGWFLAFMFMYGLIMLPLPWYYSETYVAGPWGVPLFLFGWIVHGGVVIALTALFAVQCLKRPEYRGFQAEPEGADAHV</sequence>
<evidence type="ECO:0000313" key="3">
    <source>
        <dbReference type="Proteomes" id="UP000077748"/>
    </source>
</evidence>
<feature type="transmembrane region" description="Helical" evidence="1">
    <location>
        <begin position="43"/>
        <end position="65"/>
    </location>
</feature>
<dbReference type="Proteomes" id="UP000077748">
    <property type="component" value="Chromosome"/>
</dbReference>
<feature type="transmembrane region" description="Helical" evidence="1">
    <location>
        <begin position="12"/>
        <end position="31"/>
    </location>
</feature>
<dbReference type="EMBL" id="CP015878">
    <property type="protein sequence ID" value="ANI15533.1"/>
    <property type="molecule type" value="Genomic_DNA"/>
</dbReference>
<keyword evidence="1" id="KW-1133">Transmembrane helix</keyword>
<reference evidence="2 3" key="1">
    <citation type="submission" date="2016-05" db="EMBL/GenBank/DDBJ databases">
        <title>Genome Sequence of Pseudomonas citronellolis Strain SJTE-3, an Estrogens and Persistent Organic Pollutants degradation strain.</title>
        <authorList>
            <person name="Liang R."/>
        </authorList>
    </citation>
    <scope>NUCLEOTIDE SEQUENCE [LARGE SCALE GENOMIC DNA]</scope>
    <source>
        <strain evidence="2 3">SJTE-3</strain>
    </source>
</reference>
<evidence type="ECO:0000256" key="1">
    <source>
        <dbReference type="SAM" id="Phobius"/>
    </source>
</evidence>
<proteinExistence type="predicted"/>
<keyword evidence="1" id="KW-0472">Membrane</keyword>
<dbReference type="RefSeq" id="WP_064583321.1">
    <property type="nucleotide sequence ID" value="NZ_CALEBV010000078.1"/>
</dbReference>